<dbReference type="Gene3D" id="2.40.50.140">
    <property type="entry name" value="Nucleic acid-binding proteins"/>
    <property type="match status" value="1"/>
</dbReference>
<keyword evidence="3 6" id="KW-0238">DNA-binding</keyword>
<dbReference type="InterPro" id="IPR012340">
    <property type="entry name" value="NA-bd_OB-fold"/>
</dbReference>
<dbReference type="GO" id="GO:0006310">
    <property type="term" value="P:DNA recombination"/>
    <property type="evidence" value="ECO:0007669"/>
    <property type="project" value="UniProtKB-UniRule"/>
</dbReference>
<sequence length="207" mass="21293">MIASVTGQVSRVGLDHLVVEVGAGGGVGLLVHTTPGTAAGARHGAQITLHTSLVVREDSLTLYGFAEHDEQATFDLVQTVSGVGPRLALAMLAVLTPAQLHQAIAAEHVVTLTKVPGIGRKGAERIVLELRDKVGALAALRADGDTPALVPEPTRTAAWQAPVIEALVGLGWTAKQAQVGVEKVAGDLGDEPEVAAALRAALRELGR</sequence>
<proteinExistence type="inferred from homology"/>
<dbReference type="AlphaFoldDB" id="K6W6L0"/>
<dbReference type="eggNOG" id="COG0632">
    <property type="taxonomic scope" value="Bacteria"/>
</dbReference>
<keyword evidence="4 6" id="KW-0233">DNA recombination</keyword>
<keyword evidence="5 6" id="KW-0234">DNA repair</keyword>
<evidence type="ECO:0000256" key="6">
    <source>
        <dbReference type="HAMAP-Rule" id="MF_00031"/>
    </source>
</evidence>
<dbReference type="NCBIfam" id="TIGR00084">
    <property type="entry name" value="ruvA"/>
    <property type="match status" value="1"/>
</dbReference>
<dbReference type="Gene3D" id="1.10.8.10">
    <property type="entry name" value="DNA helicase RuvA subunit, C-terminal domain"/>
    <property type="match status" value="1"/>
</dbReference>
<dbReference type="SUPFAM" id="SSF46929">
    <property type="entry name" value="DNA helicase RuvA subunit, C-terminal domain"/>
    <property type="match status" value="1"/>
</dbReference>
<dbReference type="OrthoDB" id="5293449at2"/>
<dbReference type="InterPro" id="IPR036267">
    <property type="entry name" value="RuvA_C_sf"/>
</dbReference>
<keyword evidence="1 6" id="KW-0963">Cytoplasm</keyword>
<dbReference type="Pfam" id="PF01330">
    <property type="entry name" value="RuvA_N"/>
    <property type="match status" value="1"/>
</dbReference>
<dbReference type="GO" id="GO:0000400">
    <property type="term" value="F:four-way junction DNA binding"/>
    <property type="evidence" value="ECO:0007669"/>
    <property type="project" value="UniProtKB-UniRule"/>
</dbReference>
<dbReference type="STRING" id="1184609.KILIM_011_00780"/>
<dbReference type="InterPro" id="IPR013849">
    <property type="entry name" value="DNA_helicase_Holl-junc_RuvA_I"/>
</dbReference>
<dbReference type="GO" id="GO:0005524">
    <property type="term" value="F:ATP binding"/>
    <property type="evidence" value="ECO:0007669"/>
    <property type="project" value="InterPro"/>
</dbReference>
<evidence type="ECO:0000259" key="7">
    <source>
        <dbReference type="SMART" id="SM00278"/>
    </source>
</evidence>
<keyword evidence="8" id="KW-0067">ATP-binding</keyword>
<name>K6W6L0_9MICO</name>
<comment type="subcellular location">
    <subcellularLocation>
        <location evidence="6">Cytoplasm</location>
    </subcellularLocation>
</comment>
<dbReference type="RefSeq" id="WP_006591337.1">
    <property type="nucleotide sequence ID" value="NZ_BAHD01000011.1"/>
</dbReference>
<keyword evidence="2 6" id="KW-0227">DNA damage</keyword>
<dbReference type="HAMAP" id="MF_00031">
    <property type="entry name" value="DNA_HJ_migration_RuvA"/>
    <property type="match status" value="1"/>
</dbReference>
<evidence type="ECO:0000256" key="5">
    <source>
        <dbReference type="ARBA" id="ARBA00023204"/>
    </source>
</evidence>
<organism evidence="8 9">
    <name type="scientific">Kineosphaera limosa NBRC 100340</name>
    <dbReference type="NCBI Taxonomy" id="1184609"/>
    <lineage>
        <taxon>Bacteria</taxon>
        <taxon>Bacillati</taxon>
        <taxon>Actinomycetota</taxon>
        <taxon>Actinomycetes</taxon>
        <taxon>Micrococcales</taxon>
        <taxon>Dermatophilaceae</taxon>
        <taxon>Kineosphaera</taxon>
    </lineage>
</organism>
<feature type="domain" description="Helix-hairpin-helix DNA-binding motif class 1" evidence="7">
    <location>
        <begin position="110"/>
        <end position="129"/>
    </location>
</feature>
<dbReference type="Gene3D" id="1.10.150.20">
    <property type="entry name" value="5' to 3' exonuclease, C-terminal subdomain"/>
    <property type="match status" value="1"/>
</dbReference>
<dbReference type="Pfam" id="PF14520">
    <property type="entry name" value="HHH_5"/>
    <property type="match status" value="1"/>
</dbReference>
<evidence type="ECO:0000256" key="4">
    <source>
        <dbReference type="ARBA" id="ARBA00023172"/>
    </source>
</evidence>
<evidence type="ECO:0000256" key="1">
    <source>
        <dbReference type="ARBA" id="ARBA00022490"/>
    </source>
</evidence>
<protein>
    <recommendedName>
        <fullName evidence="6">Holliday junction branch migration complex subunit RuvA</fullName>
    </recommendedName>
</protein>
<dbReference type="InterPro" id="IPR000085">
    <property type="entry name" value="RuvA"/>
</dbReference>
<accession>K6W6L0</accession>
<dbReference type="SUPFAM" id="SSF47781">
    <property type="entry name" value="RuvA domain 2-like"/>
    <property type="match status" value="1"/>
</dbReference>
<dbReference type="Pfam" id="PF07499">
    <property type="entry name" value="RuvA_C"/>
    <property type="match status" value="1"/>
</dbReference>
<comment type="caution">
    <text evidence="8">The sequence shown here is derived from an EMBL/GenBank/DDBJ whole genome shotgun (WGS) entry which is preliminary data.</text>
</comment>
<dbReference type="InterPro" id="IPR003583">
    <property type="entry name" value="Hlx-hairpin-Hlx_DNA-bd_motif"/>
</dbReference>
<keyword evidence="8" id="KW-0378">Hydrolase</keyword>
<reference evidence="8 9" key="1">
    <citation type="submission" date="2012-08" db="EMBL/GenBank/DDBJ databases">
        <title>Whole genome shotgun sequence of Kineosphaera limosa NBRC 100340.</title>
        <authorList>
            <person name="Yoshida I."/>
            <person name="Isaki S."/>
            <person name="Hosoyama A."/>
            <person name="Tsuchikane K."/>
            <person name="Katsumata H."/>
            <person name="Ando Y."/>
            <person name="Ohji S."/>
            <person name="Hamada M."/>
            <person name="Tamura T."/>
            <person name="Yamazoe A."/>
            <person name="Yamazaki S."/>
            <person name="Fujita N."/>
        </authorList>
    </citation>
    <scope>NUCLEOTIDE SEQUENCE [LARGE SCALE GENOMIC DNA]</scope>
    <source>
        <strain evidence="8 9">NBRC 100340</strain>
    </source>
</reference>
<dbReference type="EMBL" id="BAHD01000011">
    <property type="protein sequence ID" value="GAB94805.1"/>
    <property type="molecule type" value="Genomic_DNA"/>
</dbReference>
<dbReference type="Proteomes" id="UP000008366">
    <property type="component" value="Unassembled WGS sequence"/>
</dbReference>
<keyword evidence="9" id="KW-1185">Reference proteome</keyword>
<keyword evidence="8" id="KW-0347">Helicase</keyword>
<evidence type="ECO:0000313" key="8">
    <source>
        <dbReference type="EMBL" id="GAB94805.1"/>
    </source>
</evidence>
<dbReference type="GO" id="GO:0006281">
    <property type="term" value="P:DNA repair"/>
    <property type="evidence" value="ECO:0007669"/>
    <property type="project" value="UniProtKB-UniRule"/>
</dbReference>
<dbReference type="InterPro" id="IPR010994">
    <property type="entry name" value="RuvA_2-like"/>
</dbReference>
<dbReference type="GO" id="GO:0005737">
    <property type="term" value="C:cytoplasm"/>
    <property type="evidence" value="ECO:0007669"/>
    <property type="project" value="UniProtKB-SubCell"/>
</dbReference>
<comment type="domain">
    <text evidence="6">Has three domains with a flexible linker between the domains II and III and assumes an 'L' shape. Domain III is highly mobile and contacts RuvB.</text>
</comment>
<comment type="subunit">
    <text evidence="6">Homotetramer. Forms an RuvA(8)-RuvB(12)-Holliday junction (HJ) complex. HJ DNA is sandwiched between 2 RuvA tetramers; dsDNA enters through RuvA and exits via RuvB. An RuvB hexamer assembles on each DNA strand where it exits the tetramer. Each RuvB hexamer is contacted by two RuvA subunits (via domain III) on 2 adjacent RuvB subunits; this complex drives branch migration. In the full resolvosome a probable DNA-RuvA(4)-RuvB(12)-RuvC(2) complex forms which resolves the HJ.</text>
</comment>
<evidence type="ECO:0000256" key="2">
    <source>
        <dbReference type="ARBA" id="ARBA00022763"/>
    </source>
</evidence>
<comment type="similarity">
    <text evidence="6">Belongs to the RuvA family.</text>
</comment>
<comment type="caution">
    <text evidence="6">Lacks conserved residue(s) required for the propagation of feature annotation.</text>
</comment>
<dbReference type="InterPro" id="IPR011114">
    <property type="entry name" value="RuvA_C"/>
</dbReference>
<gene>
    <name evidence="6 8" type="primary">ruvA</name>
    <name evidence="8" type="ORF">KILIM_011_00780</name>
</gene>
<dbReference type="SMART" id="SM00278">
    <property type="entry name" value="HhH1"/>
    <property type="match status" value="2"/>
</dbReference>
<keyword evidence="8" id="KW-0547">Nucleotide-binding</keyword>
<dbReference type="GO" id="GO:0009378">
    <property type="term" value="F:four-way junction helicase activity"/>
    <property type="evidence" value="ECO:0007669"/>
    <property type="project" value="InterPro"/>
</dbReference>
<dbReference type="GO" id="GO:0009379">
    <property type="term" value="C:Holliday junction helicase complex"/>
    <property type="evidence" value="ECO:0007669"/>
    <property type="project" value="InterPro"/>
</dbReference>
<evidence type="ECO:0000313" key="9">
    <source>
        <dbReference type="Proteomes" id="UP000008366"/>
    </source>
</evidence>
<dbReference type="GO" id="GO:0048476">
    <property type="term" value="C:Holliday junction resolvase complex"/>
    <property type="evidence" value="ECO:0007669"/>
    <property type="project" value="UniProtKB-UniRule"/>
</dbReference>
<evidence type="ECO:0000256" key="3">
    <source>
        <dbReference type="ARBA" id="ARBA00023125"/>
    </source>
</evidence>
<feature type="domain" description="Helix-hairpin-helix DNA-binding motif class 1" evidence="7">
    <location>
        <begin position="75"/>
        <end position="94"/>
    </location>
</feature>
<dbReference type="SUPFAM" id="SSF50249">
    <property type="entry name" value="Nucleic acid-binding proteins"/>
    <property type="match status" value="1"/>
</dbReference>
<comment type="function">
    <text evidence="6">The RuvA-RuvB-RuvC complex processes Holliday junction (HJ) DNA during genetic recombination and DNA repair, while the RuvA-RuvB complex plays an important role in the rescue of blocked DNA replication forks via replication fork reversal (RFR). RuvA specifically binds to HJ cruciform DNA, conferring on it an open structure. The RuvB hexamer acts as an ATP-dependent pump, pulling dsDNA into and through the RuvAB complex. HJ branch migration allows RuvC to scan DNA until it finds its consensus sequence, where it cleaves and resolves the cruciform DNA.</text>
</comment>
<feature type="region of interest" description="Domain III" evidence="6">
    <location>
        <begin position="154"/>
        <end position="207"/>
    </location>
</feature>